<keyword evidence="1" id="KW-1133">Transmembrane helix</keyword>
<dbReference type="Gene3D" id="3.30.2090.10">
    <property type="entry name" value="Multidrug efflux transporter AcrB TolC docking domain, DN and DC subdomains"/>
    <property type="match status" value="2"/>
</dbReference>
<dbReference type="Gene3D" id="3.30.70.1320">
    <property type="entry name" value="Multidrug efflux transporter AcrB pore domain like"/>
    <property type="match status" value="1"/>
</dbReference>
<feature type="transmembrane region" description="Helical" evidence="1">
    <location>
        <begin position="37"/>
        <end position="54"/>
    </location>
</feature>
<evidence type="ECO:0000256" key="1">
    <source>
        <dbReference type="SAM" id="Phobius"/>
    </source>
</evidence>
<dbReference type="InterPro" id="IPR027463">
    <property type="entry name" value="AcrB_DN_DC_subdom"/>
</dbReference>
<dbReference type="SUPFAM" id="SSF82693">
    <property type="entry name" value="Multidrug efflux transporter AcrB pore domain, PN1, PN2, PC1 and PC2 subdomains"/>
    <property type="match status" value="2"/>
</dbReference>
<feature type="transmembrane region" description="Helical" evidence="1">
    <location>
        <begin position="961"/>
        <end position="982"/>
    </location>
</feature>
<dbReference type="Gene3D" id="1.20.1640.10">
    <property type="entry name" value="Multidrug efflux transporter AcrB transmembrane domain"/>
    <property type="match status" value="2"/>
</dbReference>
<gene>
    <name evidence="2" type="primary">czcA_23</name>
    <name evidence="2" type="ORF">GALL_188680</name>
</gene>
<dbReference type="SUPFAM" id="SSF82866">
    <property type="entry name" value="Multidrug efflux transporter AcrB transmembrane domain"/>
    <property type="match status" value="2"/>
</dbReference>
<dbReference type="SUPFAM" id="SSF82714">
    <property type="entry name" value="Multidrug efflux transporter AcrB TolC docking domain, DN and DC subdomains"/>
    <property type="match status" value="2"/>
</dbReference>
<feature type="transmembrane region" description="Helical" evidence="1">
    <location>
        <begin position="935"/>
        <end position="955"/>
    </location>
</feature>
<proteinExistence type="predicted"/>
<dbReference type="PANTHER" id="PTHR32063">
    <property type="match status" value="1"/>
</dbReference>
<dbReference type="GO" id="GO:0042910">
    <property type="term" value="F:xenobiotic transmembrane transporter activity"/>
    <property type="evidence" value="ECO:0007669"/>
    <property type="project" value="TreeGrafter"/>
</dbReference>
<feature type="transmembrane region" description="Helical" evidence="1">
    <location>
        <begin position="358"/>
        <end position="377"/>
    </location>
</feature>
<dbReference type="Gene3D" id="3.30.70.1430">
    <property type="entry name" value="Multidrug efflux transporter AcrB pore domain"/>
    <property type="match status" value="2"/>
</dbReference>
<dbReference type="GO" id="GO:0005886">
    <property type="term" value="C:plasma membrane"/>
    <property type="evidence" value="ECO:0007669"/>
    <property type="project" value="TreeGrafter"/>
</dbReference>
<name>A0A1J5SBN0_9ZZZZ</name>
<feature type="transmembrane region" description="Helical" evidence="1">
    <location>
        <begin position="415"/>
        <end position="434"/>
    </location>
</feature>
<dbReference type="AlphaFoldDB" id="A0A1J5SBN0"/>
<feature type="transmembrane region" description="Helical" evidence="1">
    <location>
        <begin position="1035"/>
        <end position="1059"/>
    </location>
</feature>
<keyword evidence="1" id="KW-0472">Membrane</keyword>
<protein>
    <submittedName>
        <fullName evidence="2">Cobalt-zinc-cadmium resistance protein CzcA</fullName>
    </submittedName>
</protein>
<feature type="transmembrane region" description="Helical" evidence="1">
    <location>
        <begin position="1010"/>
        <end position="1029"/>
    </location>
</feature>
<feature type="transmembrane region" description="Helical" evidence="1">
    <location>
        <begin position="486"/>
        <end position="513"/>
    </location>
</feature>
<feature type="transmembrane region" description="Helical" evidence="1">
    <location>
        <begin position="909"/>
        <end position="928"/>
    </location>
</feature>
<sequence>MTDMHTEKNDEKPDAEPEITSASHFNLSDWALKHRALVLYLMLVLTISGLFAYTKLGQSEDPPFTFKVMLVRTTWPGASAQEVEQQVTDKLEKKIQEVPYLDYSSGYSRPGESMIFVALKDSAPSKDIQEVWYQVRKKIGDIRHTLPQGVESLTFNDEFSDVYGTMYALTGDGFDYAALKKQAELIRTELLKVPDVAKVEFFGEQKQRIFIEMSNAKLATLGLNSNTLVNILQTQNAVVRGGTYDSASERIRIAVSGRYEKLEDLRDLRLRANNRDFRLGDVAHIYRGYEDPPHDRVRFKGKDALLLGVSMNSGGDVIALGHALDATIARIKPQLMVGLALDTVTSQPKIVADSVNDFVRSLVEALVIVLGVSLISLGLRSGVVVAITIPVVLASTFLMMHLLDIGLHKISLGALILALGLLVDDAIIAVEMMASKMEQGWDRLKAASFAYTSTAKPMLTGTLVTVAGFLPIATAASSTGEYTRSIFQVSAIALVISWFAAVIFVPYLGYYLLPDYAHVPQPSKLKQWLKAKLGVTKQDGVVSNGNHHHDIYNTRFYQGFRTLVTNCVRYRKTVIVITLALFVLSIAGFSKVQQQFFPDSTRLELVVDLRLTEGASYAATDAQVKKLELWLHNWNVKNKGIENSVAYIGNGAPRYYLPLDVQMPHRGFGQFVILSKNLAAREALRKDLLTLFENDFPELRASVLRLENGPPVGFPVQFRVSGTNIPQIRDISHQIADIMRANHNLVNVQLGWEEPSKVMHVNVDQAKARLLGISSVDIANVLNGAMQELYISEFREGNERIDLVARAPAFERTKLSHLPDLMINTPAGVGVPLSQIATITSDFEEGVIWRRNREPSITVRANLQGNLQAPVVSQQIEDKLTEIKANLPLGVSLETGGAVEASAKGATSVAAGFPLFLIVVLTILMTQLQSFSRVFLVILTAPLGLIGVTLALLVFDKPFGFVAMLGTIALSGMIMRNSVILVDQIDQDKASGFPEWQAIVESTIRRFRPIVLTAAAAILAMIPLTRSVFFGPMAVAIMGGLAVATLLTVLFLPALYAAWFKVKVPNLTKEPS</sequence>
<feature type="transmembrane region" description="Helical" evidence="1">
    <location>
        <begin position="455"/>
        <end position="474"/>
    </location>
</feature>
<reference evidence="2" key="1">
    <citation type="submission" date="2016-10" db="EMBL/GenBank/DDBJ databases">
        <title>Sequence of Gallionella enrichment culture.</title>
        <authorList>
            <person name="Poehlein A."/>
            <person name="Muehling M."/>
            <person name="Daniel R."/>
        </authorList>
    </citation>
    <scope>NUCLEOTIDE SEQUENCE</scope>
</reference>
<dbReference type="Pfam" id="PF00873">
    <property type="entry name" value="ACR_tran"/>
    <property type="match status" value="1"/>
</dbReference>
<comment type="caution">
    <text evidence="2">The sequence shown here is derived from an EMBL/GenBank/DDBJ whole genome shotgun (WGS) entry which is preliminary data.</text>
</comment>
<dbReference type="InterPro" id="IPR001036">
    <property type="entry name" value="Acrflvin-R"/>
</dbReference>
<dbReference type="Gene3D" id="3.30.70.1440">
    <property type="entry name" value="Multidrug efflux transporter AcrB pore domain"/>
    <property type="match status" value="1"/>
</dbReference>
<feature type="transmembrane region" description="Helical" evidence="1">
    <location>
        <begin position="573"/>
        <end position="590"/>
    </location>
</feature>
<keyword evidence="1" id="KW-0812">Transmembrane</keyword>
<accession>A0A1J5SBN0</accession>
<dbReference type="PRINTS" id="PR00702">
    <property type="entry name" value="ACRIFLAVINRP"/>
</dbReference>
<dbReference type="PANTHER" id="PTHR32063:SF18">
    <property type="entry name" value="CATION EFFLUX SYSTEM PROTEIN"/>
    <property type="match status" value="1"/>
</dbReference>
<feature type="transmembrane region" description="Helical" evidence="1">
    <location>
        <begin position="384"/>
        <end position="403"/>
    </location>
</feature>
<evidence type="ECO:0000313" key="2">
    <source>
        <dbReference type="EMBL" id="OIQ99131.1"/>
    </source>
</evidence>
<organism evidence="2">
    <name type="scientific">mine drainage metagenome</name>
    <dbReference type="NCBI Taxonomy" id="410659"/>
    <lineage>
        <taxon>unclassified sequences</taxon>
        <taxon>metagenomes</taxon>
        <taxon>ecological metagenomes</taxon>
    </lineage>
</organism>
<dbReference type="EMBL" id="MLJW01000110">
    <property type="protein sequence ID" value="OIQ99131.1"/>
    <property type="molecule type" value="Genomic_DNA"/>
</dbReference>